<name>A0ABR1GMQ0_9HYPO</name>
<dbReference type="PANTHER" id="PTHR42748:SF30">
    <property type="entry name" value="NMRA-LIKE DOMAIN-CONTAINING PROTEIN"/>
    <property type="match status" value="1"/>
</dbReference>
<dbReference type="InterPro" id="IPR036291">
    <property type="entry name" value="NAD(P)-bd_dom_sf"/>
</dbReference>
<dbReference type="EMBL" id="JAZAVJ010000267">
    <property type="protein sequence ID" value="KAK7403013.1"/>
    <property type="molecule type" value="Genomic_DNA"/>
</dbReference>
<keyword evidence="3" id="KW-0560">Oxidoreductase</keyword>
<comment type="caution">
    <text evidence="5">The sequence shown here is derived from an EMBL/GenBank/DDBJ whole genome shotgun (WGS) entry which is preliminary data.</text>
</comment>
<comment type="similarity">
    <text evidence="1">Belongs to the NmrA-type oxidoreductase family.</text>
</comment>
<evidence type="ECO:0000256" key="2">
    <source>
        <dbReference type="ARBA" id="ARBA00022857"/>
    </source>
</evidence>
<protein>
    <recommendedName>
        <fullName evidence="4">NmrA-like domain-containing protein</fullName>
    </recommendedName>
</protein>
<keyword evidence="6" id="KW-1185">Reference proteome</keyword>
<evidence type="ECO:0000256" key="1">
    <source>
        <dbReference type="ARBA" id="ARBA00006328"/>
    </source>
</evidence>
<dbReference type="Pfam" id="PF05368">
    <property type="entry name" value="NmrA"/>
    <property type="match status" value="1"/>
</dbReference>
<accession>A0ABR1GMQ0</accession>
<organism evidence="5 6">
    <name type="scientific">Neonectria punicea</name>
    <dbReference type="NCBI Taxonomy" id="979145"/>
    <lineage>
        <taxon>Eukaryota</taxon>
        <taxon>Fungi</taxon>
        <taxon>Dikarya</taxon>
        <taxon>Ascomycota</taxon>
        <taxon>Pezizomycotina</taxon>
        <taxon>Sordariomycetes</taxon>
        <taxon>Hypocreomycetidae</taxon>
        <taxon>Hypocreales</taxon>
        <taxon>Nectriaceae</taxon>
        <taxon>Neonectria</taxon>
    </lineage>
</organism>
<feature type="domain" description="NmrA-like" evidence="4">
    <location>
        <begin position="3"/>
        <end position="235"/>
    </location>
</feature>
<evidence type="ECO:0000256" key="3">
    <source>
        <dbReference type="ARBA" id="ARBA00023002"/>
    </source>
</evidence>
<dbReference type="Gene3D" id="3.40.50.720">
    <property type="entry name" value="NAD(P)-binding Rossmann-like Domain"/>
    <property type="match status" value="1"/>
</dbReference>
<dbReference type="PANTHER" id="PTHR42748">
    <property type="entry name" value="NITROGEN METABOLITE REPRESSION PROTEIN NMRA FAMILY MEMBER"/>
    <property type="match status" value="1"/>
</dbReference>
<gene>
    <name evidence="5" type="ORF">QQX98_011213</name>
</gene>
<sequence length="244" mass="25882">MPKLITVLGATGGQGGSVARSLLANTSAAFKVRAVTRNPNSIAAKELAAAGAEVVKADSLNKGSIASAFEDSWALHVKNGPTETVVGKMIVDAAFESRVKHVVYSGLASATEVSNGKVPNLTFDEKNAIYQYGKSKGFASFTAAAPGEYMENFTIEAIAPVFGGFPFQEDEAGFLTYRAPAWGGSGEIPYLGLKDDYGDIVHGVFLSPDEYNAEFLQVFSCSTRPEDVTVTYEKVENFLVGSIL</sequence>
<dbReference type="Proteomes" id="UP001498476">
    <property type="component" value="Unassembled WGS sequence"/>
</dbReference>
<dbReference type="InterPro" id="IPR008030">
    <property type="entry name" value="NmrA-like"/>
</dbReference>
<dbReference type="InterPro" id="IPR051164">
    <property type="entry name" value="NmrA-like_oxidored"/>
</dbReference>
<evidence type="ECO:0000313" key="5">
    <source>
        <dbReference type="EMBL" id="KAK7403013.1"/>
    </source>
</evidence>
<keyword evidence="2" id="KW-0521">NADP</keyword>
<reference evidence="5 6" key="1">
    <citation type="journal article" date="2025" name="Microbiol. Resour. Announc.">
        <title>Draft genome sequences for Neonectria magnoliae and Neonectria punicea, canker pathogens of Liriodendron tulipifera and Acer saccharum in West Virginia.</title>
        <authorList>
            <person name="Petronek H.M."/>
            <person name="Kasson M.T."/>
            <person name="Metheny A.M."/>
            <person name="Stauder C.M."/>
            <person name="Lovett B."/>
            <person name="Lynch S.C."/>
            <person name="Garnas J.R."/>
            <person name="Kasson L.R."/>
            <person name="Stajich J.E."/>
        </authorList>
    </citation>
    <scope>NUCLEOTIDE SEQUENCE [LARGE SCALE GENOMIC DNA]</scope>
    <source>
        <strain evidence="5 6">NRRL 64653</strain>
    </source>
</reference>
<proteinExistence type="inferred from homology"/>
<evidence type="ECO:0000313" key="6">
    <source>
        <dbReference type="Proteomes" id="UP001498476"/>
    </source>
</evidence>
<dbReference type="SUPFAM" id="SSF51735">
    <property type="entry name" value="NAD(P)-binding Rossmann-fold domains"/>
    <property type="match status" value="1"/>
</dbReference>
<evidence type="ECO:0000259" key="4">
    <source>
        <dbReference type="Pfam" id="PF05368"/>
    </source>
</evidence>